<proteinExistence type="predicted"/>
<protein>
    <submittedName>
        <fullName evidence="1">Uncharacterized protein</fullName>
    </submittedName>
</protein>
<dbReference type="EMBL" id="BGPR01014642">
    <property type="protein sequence ID" value="GBN66067.1"/>
    <property type="molecule type" value="Genomic_DNA"/>
</dbReference>
<accession>A0A4Y2QRT1</accession>
<comment type="caution">
    <text evidence="1">The sequence shown here is derived from an EMBL/GenBank/DDBJ whole genome shotgun (WGS) entry which is preliminary data.</text>
</comment>
<evidence type="ECO:0000313" key="1">
    <source>
        <dbReference type="EMBL" id="GBN66067.1"/>
    </source>
</evidence>
<dbReference type="AlphaFoldDB" id="A0A4Y2QRT1"/>
<reference evidence="1 2" key="1">
    <citation type="journal article" date="2019" name="Sci. Rep.">
        <title>Orb-weaving spider Araneus ventricosus genome elucidates the spidroin gene catalogue.</title>
        <authorList>
            <person name="Kono N."/>
            <person name="Nakamura H."/>
            <person name="Ohtoshi R."/>
            <person name="Moran D.A.P."/>
            <person name="Shinohara A."/>
            <person name="Yoshida Y."/>
            <person name="Fujiwara M."/>
            <person name="Mori M."/>
            <person name="Tomita M."/>
            <person name="Arakawa K."/>
        </authorList>
    </citation>
    <scope>NUCLEOTIDE SEQUENCE [LARGE SCALE GENOMIC DNA]</scope>
</reference>
<name>A0A4Y2QRT1_ARAVE</name>
<gene>
    <name evidence="1" type="ORF">AVEN_86494_1</name>
</gene>
<organism evidence="1 2">
    <name type="scientific">Araneus ventricosus</name>
    <name type="common">Orbweaver spider</name>
    <name type="synonym">Epeira ventricosa</name>
    <dbReference type="NCBI Taxonomy" id="182803"/>
    <lineage>
        <taxon>Eukaryota</taxon>
        <taxon>Metazoa</taxon>
        <taxon>Ecdysozoa</taxon>
        <taxon>Arthropoda</taxon>
        <taxon>Chelicerata</taxon>
        <taxon>Arachnida</taxon>
        <taxon>Araneae</taxon>
        <taxon>Araneomorphae</taxon>
        <taxon>Entelegynae</taxon>
        <taxon>Araneoidea</taxon>
        <taxon>Araneidae</taxon>
        <taxon>Araneus</taxon>
    </lineage>
</organism>
<keyword evidence="2" id="KW-1185">Reference proteome</keyword>
<dbReference type="Proteomes" id="UP000499080">
    <property type="component" value="Unassembled WGS sequence"/>
</dbReference>
<sequence>MSGCDTTSALFNYVKLKFVQTLKNNNDLLKVIETFKNPDMTPEAVVDVGNRFLMALVATWLRFAAAHQHSLKVYYQIQHWLGNKKRPGEWGWERINSELQPVKTLKSPAPDSILYARYPASGKCNNRGIQVINSDEDDDDGEPILLDDLVEASLSLHVEEDTGDLSKNIGP</sequence>
<evidence type="ECO:0000313" key="2">
    <source>
        <dbReference type="Proteomes" id="UP000499080"/>
    </source>
</evidence>